<keyword evidence="3" id="KW-0479">Metal-binding</keyword>
<dbReference type="PROSITE" id="PS51257">
    <property type="entry name" value="PROKAR_LIPOPROTEIN"/>
    <property type="match status" value="1"/>
</dbReference>
<evidence type="ECO:0000256" key="1">
    <source>
        <dbReference type="ARBA" id="ARBA00001913"/>
    </source>
</evidence>
<evidence type="ECO:0000256" key="5">
    <source>
        <dbReference type="ARBA" id="ARBA00022825"/>
    </source>
</evidence>
<protein>
    <submittedName>
        <fullName evidence="10">Protease pro-enzyme activation domain-containing protein</fullName>
    </submittedName>
</protein>
<sequence length="771" mass="79332">MNRRVGQLLPLFAVLACLFNPVAQSQTFRTHHVREAAQNGTARIIGRLPSEQVMQLDVVLPLRDETSLKQFLSELSNPASPDYRKFITPTEFTTKYGPTEADYNAATAYLKANGFSIVGGSRDGMDIQVKGPVSAVEKAFHVVMRTYQHPTENRTFYAPDREPTTTLSFSLWHISGLDNYSIPHPMYVKKSDYAAARGISPDAVVKHATTGSGPSASFLGSDMRAAYYGGSALNGAGQNLGLFEYLGTDLSDLNTYYANVSQTNSVPITILSVDGTSASCVYSRAGGNCDDTEQTLDMTQALGMAPGLASLTMYVGSTDTAIISAMTTHSPLPTTIGCSWGWTPADASTLDPYFEKMSSQGQNFFAASGDSSTWSSRNEAWPADDANVVSVGGTDLVTASAGGAWKSETAWADSGGGISPDKIAIPSWQKLSGVINSTNKGSTTYRNGPDVAANANFTFYVCADQTTCTANEYGGTSFAAPMWAAYIALANQQLANNGEAPLQFINPTVYAQNITSSYATNFHDITSGTSGSYSAVTGYDLVTGWGSPNGVNLINALAGSTSTTPTFSISASPSAVSVQQGNSGSSSISTTAISGFNSAITLSASGQPSGVTVTFGTNPIAAPGSGSSGVTLAVASTVAAGTYPITITGTGGGVTQTTTINLTVTTSGSGSFAVSVSPTSGSLARGQSGYAVVTTTVSGGFSGAVTLSATGIPSGVTGSFSPSTIAAPGSGTSDFTLTVSRTAPTGTSTITIKATSGSVSHTATLTFTVVR</sequence>
<comment type="caution">
    <text evidence="10">The sequence shown here is derived from an EMBL/GenBank/DDBJ whole genome shotgun (WGS) entry which is preliminary data.</text>
</comment>
<dbReference type="SMART" id="SM00944">
    <property type="entry name" value="Pro-kuma_activ"/>
    <property type="match status" value="1"/>
</dbReference>
<keyword evidence="5" id="KW-0720">Serine protease</keyword>
<dbReference type="Proteomes" id="UP001596091">
    <property type="component" value="Unassembled WGS sequence"/>
</dbReference>
<evidence type="ECO:0000256" key="4">
    <source>
        <dbReference type="ARBA" id="ARBA00022801"/>
    </source>
</evidence>
<dbReference type="PROSITE" id="PS00138">
    <property type="entry name" value="SUBTILASE_SER"/>
    <property type="match status" value="1"/>
</dbReference>
<dbReference type="GO" id="GO:0008233">
    <property type="term" value="F:peptidase activity"/>
    <property type="evidence" value="ECO:0007669"/>
    <property type="project" value="UniProtKB-KW"/>
</dbReference>
<dbReference type="InterPro" id="IPR036852">
    <property type="entry name" value="Peptidase_S8/S53_dom_sf"/>
</dbReference>
<dbReference type="PANTHER" id="PTHR14218:SF15">
    <property type="entry name" value="TRIPEPTIDYL-PEPTIDASE 1"/>
    <property type="match status" value="1"/>
</dbReference>
<name>A0ABW1EF59_9BACT</name>
<gene>
    <name evidence="10" type="ORF">ACFPT7_09990</name>
</gene>
<comment type="cofactor">
    <cofactor evidence="1">
        <name>Ca(2+)</name>
        <dbReference type="ChEBI" id="CHEBI:29108"/>
    </cofactor>
</comment>
<feature type="domain" description="Peptidase S53" evidence="9">
    <location>
        <begin position="218"/>
        <end position="560"/>
    </location>
</feature>
<reference evidence="11" key="1">
    <citation type="journal article" date="2019" name="Int. J. Syst. Evol. Microbiol.">
        <title>The Global Catalogue of Microorganisms (GCM) 10K type strain sequencing project: providing services to taxonomists for standard genome sequencing and annotation.</title>
        <authorList>
            <consortium name="The Broad Institute Genomics Platform"/>
            <consortium name="The Broad Institute Genome Sequencing Center for Infectious Disease"/>
            <person name="Wu L."/>
            <person name="Ma J."/>
        </authorList>
    </citation>
    <scope>NUCLEOTIDE SEQUENCE [LARGE SCALE GENOMIC DNA]</scope>
    <source>
        <strain evidence="11">JCM 4087</strain>
    </source>
</reference>
<dbReference type="InterPro" id="IPR023828">
    <property type="entry name" value="Peptidase_S8_Ser-AS"/>
</dbReference>
<dbReference type="SUPFAM" id="SSF52743">
    <property type="entry name" value="Subtilisin-like"/>
    <property type="match status" value="1"/>
</dbReference>
<evidence type="ECO:0000256" key="8">
    <source>
        <dbReference type="SAM" id="SignalP"/>
    </source>
</evidence>
<evidence type="ECO:0000256" key="7">
    <source>
        <dbReference type="ARBA" id="ARBA00023145"/>
    </source>
</evidence>
<evidence type="ECO:0000313" key="11">
    <source>
        <dbReference type="Proteomes" id="UP001596091"/>
    </source>
</evidence>
<dbReference type="InterPro" id="IPR030400">
    <property type="entry name" value="Sedolisin_dom"/>
</dbReference>
<keyword evidence="7" id="KW-0865">Zymogen</keyword>
<feature type="signal peptide" evidence="8">
    <location>
        <begin position="1"/>
        <end position="25"/>
    </location>
</feature>
<feature type="chain" id="PRO_5046753471" evidence="8">
    <location>
        <begin position="26"/>
        <end position="771"/>
    </location>
</feature>
<dbReference type="PANTHER" id="PTHR14218">
    <property type="entry name" value="PROTEASE S8 TRIPEPTIDYL PEPTIDASE I CLN2"/>
    <property type="match status" value="1"/>
</dbReference>
<keyword evidence="4" id="KW-0378">Hydrolase</keyword>
<keyword evidence="2 10" id="KW-0645">Protease</keyword>
<evidence type="ECO:0000256" key="3">
    <source>
        <dbReference type="ARBA" id="ARBA00022723"/>
    </source>
</evidence>
<evidence type="ECO:0000259" key="9">
    <source>
        <dbReference type="PROSITE" id="PS51695"/>
    </source>
</evidence>
<dbReference type="CDD" id="cd11377">
    <property type="entry name" value="Pro-peptidase_S53"/>
    <property type="match status" value="1"/>
</dbReference>
<evidence type="ECO:0000256" key="6">
    <source>
        <dbReference type="ARBA" id="ARBA00022837"/>
    </source>
</evidence>
<dbReference type="Gene3D" id="3.40.50.200">
    <property type="entry name" value="Peptidase S8/S53 domain"/>
    <property type="match status" value="1"/>
</dbReference>
<accession>A0ABW1EF59</accession>
<dbReference type="Pfam" id="PF09286">
    <property type="entry name" value="Pro-kuma_activ"/>
    <property type="match status" value="1"/>
</dbReference>
<dbReference type="InterPro" id="IPR050819">
    <property type="entry name" value="Tripeptidyl-peptidase_I"/>
</dbReference>
<keyword evidence="8" id="KW-0732">Signal</keyword>
<proteinExistence type="predicted"/>
<dbReference type="InterPro" id="IPR015366">
    <property type="entry name" value="S53_propep"/>
</dbReference>
<dbReference type="RefSeq" id="WP_263336224.1">
    <property type="nucleotide sequence ID" value="NZ_JAGSYH010000003.1"/>
</dbReference>
<dbReference type="SUPFAM" id="SSF54897">
    <property type="entry name" value="Protease propeptides/inhibitors"/>
    <property type="match status" value="1"/>
</dbReference>
<organism evidence="10 11">
    <name type="scientific">Acidicapsa dinghuensis</name>
    <dbReference type="NCBI Taxonomy" id="2218256"/>
    <lineage>
        <taxon>Bacteria</taxon>
        <taxon>Pseudomonadati</taxon>
        <taxon>Acidobacteriota</taxon>
        <taxon>Terriglobia</taxon>
        <taxon>Terriglobales</taxon>
        <taxon>Acidobacteriaceae</taxon>
        <taxon>Acidicapsa</taxon>
    </lineage>
</organism>
<dbReference type="GO" id="GO:0006508">
    <property type="term" value="P:proteolysis"/>
    <property type="evidence" value="ECO:0007669"/>
    <property type="project" value="UniProtKB-KW"/>
</dbReference>
<dbReference type="CDD" id="cd04056">
    <property type="entry name" value="Peptidases_S53"/>
    <property type="match status" value="1"/>
</dbReference>
<keyword evidence="11" id="KW-1185">Reference proteome</keyword>
<keyword evidence="6" id="KW-0106">Calcium</keyword>
<dbReference type="PROSITE" id="PS51695">
    <property type="entry name" value="SEDOLISIN"/>
    <property type="match status" value="1"/>
</dbReference>
<evidence type="ECO:0000313" key="10">
    <source>
        <dbReference type="EMBL" id="MFC5862620.1"/>
    </source>
</evidence>
<evidence type="ECO:0000256" key="2">
    <source>
        <dbReference type="ARBA" id="ARBA00022670"/>
    </source>
</evidence>
<dbReference type="EMBL" id="JBHSPH010000002">
    <property type="protein sequence ID" value="MFC5862620.1"/>
    <property type="molecule type" value="Genomic_DNA"/>
</dbReference>